<dbReference type="Proteomes" id="UP000233524">
    <property type="component" value="Unassembled WGS sequence"/>
</dbReference>
<protein>
    <recommendedName>
        <fullName evidence="2">Nudix hydrolase domain-containing protein</fullName>
    </recommendedName>
</protein>
<dbReference type="SUPFAM" id="SSF55811">
    <property type="entry name" value="Nudix"/>
    <property type="match status" value="1"/>
</dbReference>
<dbReference type="EMBL" id="NLAX01001139">
    <property type="protein sequence ID" value="PKS06080.1"/>
    <property type="molecule type" value="Genomic_DNA"/>
</dbReference>
<proteinExistence type="predicted"/>
<gene>
    <name evidence="3" type="ORF">jhhlp_007914</name>
</gene>
<feature type="compositionally biased region" description="Low complexity" evidence="1">
    <location>
        <begin position="1"/>
        <end position="13"/>
    </location>
</feature>
<feature type="domain" description="Nudix hydrolase" evidence="2">
    <location>
        <begin position="156"/>
        <end position="306"/>
    </location>
</feature>
<feature type="region of interest" description="Disordered" evidence="1">
    <location>
        <begin position="1"/>
        <end position="21"/>
    </location>
</feature>
<accession>A0A2N3N0X1</accession>
<organism evidence="3 4">
    <name type="scientific">Lomentospora prolificans</name>
    <dbReference type="NCBI Taxonomy" id="41688"/>
    <lineage>
        <taxon>Eukaryota</taxon>
        <taxon>Fungi</taxon>
        <taxon>Dikarya</taxon>
        <taxon>Ascomycota</taxon>
        <taxon>Pezizomycotina</taxon>
        <taxon>Sordariomycetes</taxon>
        <taxon>Hypocreomycetidae</taxon>
        <taxon>Microascales</taxon>
        <taxon>Microascaceae</taxon>
        <taxon>Lomentospora</taxon>
    </lineage>
</organism>
<evidence type="ECO:0000259" key="2">
    <source>
        <dbReference type="PROSITE" id="PS51462"/>
    </source>
</evidence>
<dbReference type="InParanoid" id="A0A2N3N0X1"/>
<dbReference type="OrthoDB" id="10261522at2759"/>
<reference evidence="3 4" key="1">
    <citation type="journal article" date="2017" name="G3 (Bethesda)">
        <title>First Draft Genome Sequence of the Pathogenic Fungus Lomentospora prolificans (Formerly Scedosporium prolificans).</title>
        <authorList>
            <person name="Luo R."/>
            <person name="Zimin A."/>
            <person name="Workman R."/>
            <person name="Fan Y."/>
            <person name="Pertea G."/>
            <person name="Grossman N."/>
            <person name="Wear M.P."/>
            <person name="Jia B."/>
            <person name="Miller H."/>
            <person name="Casadevall A."/>
            <person name="Timp W."/>
            <person name="Zhang S.X."/>
            <person name="Salzberg S.L."/>
        </authorList>
    </citation>
    <scope>NUCLEOTIDE SEQUENCE [LARGE SCALE GENOMIC DNA]</scope>
    <source>
        <strain evidence="3 4">JHH-5317</strain>
    </source>
</reference>
<dbReference type="STRING" id="41688.A0A2N3N0X1"/>
<dbReference type="Gene3D" id="3.90.79.10">
    <property type="entry name" value="Nucleoside Triphosphate Pyrophosphohydrolase"/>
    <property type="match status" value="1"/>
</dbReference>
<dbReference type="VEuPathDB" id="FungiDB:jhhlp_007914"/>
<sequence length="338" mass="38573">MGSSSSSLSPRSPNANYAGPLSVSPKTIPELIDMIDSFPDPGRDQHRYKAFIQDYYYFKIDGFPNPLGFVHNSVIDRVRWPPGDWSVDRKLRTLCLHAPMGPEGFDKRTELLNKAVELARKESKIEELLARGRPNAVYTARREHVCNMDFGGWQMFGVLAFGVHLIGWKTCPKLGRLYFLQRRSKNKKVHPGKLDMLAGGSIHVGETAREAMVREAFEEASIPKEYSLKHLKACGVVSYHLSWSFLNNPGSYPHVLNMFELELPADMEPQANNGEVEEYITMTEQEVREALFKDDFKPILGIQWIDHFVRHGALTMDDEPRLLEISSRMHRNMEIAIL</sequence>
<dbReference type="Pfam" id="PF00293">
    <property type="entry name" value="NUDIX"/>
    <property type="match status" value="1"/>
</dbReference>
<evidence type="ECO:0000313" key="3">
    <source>
        <dbReference type="EMBL" id="PKS06080.1"/>
    </source>
</evidence>
<evidence type="ECO:0000313" key="4">
    <source>
        <dbReference type="Proteomes" id="UP000233524"/>
    </source>
</evidence>
<evidence type="ECO:0000256" key="1">
    <source>
        <dbReference type="SAM" id="MobiDB-lite"/>
    </source>
</evidence>
<dbReference type="CDD" id="cd03676">
    <property type="entry name" value="NUDIX_Tnr3_like"/>
    <property type="match status" value="1"/>
</dbReference>
<name>A0A2N3N0X1_9PEZI</name>
<keyword evidence="4" id="KW-1185">Reference proteome</keyword>
<comment type="caution">
    <text evidence="3">The sequence shown here is derived from an EMBL/GenBank/DDBJ whole genome shotgun (WGS) entry which is preliminary data.</text>
</comment>
<dbReference type="AlphaFoldDB" id="A0A2N3N0X1"/>
<dbReference type="InterPro" id="IPR015797">
    <property type="entry name" value="NUDIX_hydrolase-like_dom_sf"/>
</dbReference>
<dbReference type="PROSITE" id="PS51462">
    <property type="entry name" value="NUDIX"/>
    <property type="match status" value="1"/>
</dbReference>
<dbReference type="InterPro" id="IPR000086">
    <property type="entry name" value="NUDIX_hydrolase_dom"/>
</dbReference>